<feature type="transmembrane region" description="Helical" evidence="1">
    <location>
        <begin position="27"/>
        <end position="48"/>
    </location>
</feature>
<dbReference type="AlphaFoldDB" id="A0A7X0HPJ4"/>
<organism evidence="2 3">
    <name type="scientific">Bacillus benzoevorans</name>
    <dbReference type="NCBI Taxonomy" id="1456"/>
    <lineage>
        <taxon>Bacteria</taxon>
        <taxon>Bacillati</taxon>
        <taxon>Bacillota</taxon>
        <taxon>Bacilli</taxon>
        <taxon>Bacillales</taxon>
        <taxon>Bacillaceae</taxon>
        <taxon>Bacillus</taxon>
    </lineage>
</organism>
<dbReference type="RefSeq" id="WP_184523854.1">
    <property type="nucleotide sequence ID" value="NZ_JACHGK010000003.1"/>
</dbReference>
<keyword evidence="1" id="KW-1133">Transmembrane helix</keyword>
<keyword evidence="1" id="KW-0472">Membrane</keyword>
<protein>
    <submittedName>
        <fullName evidence="2">Uncharacterized protein</fullName>
    </submittedName>
</protein>
<name>A0A7X0HPJ4_9BACI</name>
<sequence>MRFLHKRVPEEELQTHFKMLEDVVNSVYFILIDLFFCGLFLSMFTLSVHHSIKISILIFIGFYLFGVSIYLLLKKWLKDGTQ</sequence>
<dbReference type="EMBL" id="JACHGK010000003">
    <property type="protein sequence ID" value="MBB6444608.1"/>
    <property type="molecule type" value="Genomic_DNA"/>
</dbReference>
<dbReference type="Proteomes" id="UP000531594">
    <property type="component" value="Unassembled WGS sequence"/>
</dbReference>
<evidence type="ECO:0000256" key="1">
    <source>
        <dbReference type="SAM" id="Phobius"/>
    </source>
</evidence>
<gene>
    <name evidence="2" type="ORF">HNR53_001217</name>
</gene>
<accession>A0A7X0HPJ4</accession>
<evidence type="ECO:0000313" key="2">
    <source>
        <dbReference type="EMBL" id="MBB6444608.1"/>
    </source>
</evidence>
<evidence type="ECO:0000313" key="3">
    <source>
        <dbReference type="Proteomes" id="UP000531594"/>
    </source>
</evidence>
<proteinExistence type="predicted"/>
<feature type="transmembrane region" description="Helical" evidence="1">
    <location>
        <begin position="54"/>
        <end position="73"/>
    </location>
</feature>
<keyword evidence="3" id="KW-1185">Reference proteome</keyword>
<keyword evidence="1" id="KW-0812">Transmembrane</keyword>
<reference evidence="2 3" key="1">
    <citation type="submission" date="2020-08" db="EMBL/GenBank/DDBJ databases">
        <title>Genomic Encyclopedia of Type Strains, Phase IV (KMG-IV): sequencing the most valuable type-strain genomes for metagenomic binning, comparative biology and taxonomic classification.</title>
        <authorList>
            <person name="Goeker M."/>
        </authorList>
    </citation>
    <scope>NUCLEOTIDE SEQUENCE [LARGE SCALE GENOMIC DNA]</scope>
    <source>
        <strain evidence="2 3">DSM 5391</strain>
    </source>
</reference>
<comment type="caution">
    <text evidence="2">The sequence shown here is derived from an EMBL/GenBank/DDBJ whole genome shotgun (WGS) entry which is preliminary data.</text>
</comment>